<gene>
    <name evidence="2" type="ORF">LCGC14_0235320</name>
</gene>
<dbReference type="AlphaFoldDB" id="A0A0F9WTP6"/>
<protein>
    <submittedName>
        <fullName evidence="2">Uncharacterized protein</fullName>
    </submittedName>
</protein>
<dbReference type="PROSITE" id="PS51257">
    <property type="entry name" value="PROKAR_LIPOPROTEIN"/>
    <property type="match status" value="1"/>
</dbReference>
<comment type="caution">
    <text evidence="2">The sequence shown here is derived from an EMBL/GenBank/DDBJ whole genome shotgun (WGS) entry which is preliminary data.</text>
</comment>
<feature type="transmembrane region" description="Helical" evidence="1">
    <location>
        <begin position="94"/>
        <end position="111"/>
    </location>
</feature>
<feature type="transmembrane region" description="Helical" evidence="1">
    <location>
        <begin position="7"/>
        <end position="26"/>
    </location>
</feature>
<evidence type="ECO:0000313" key="2">
    <source>
        <dbReference type="EMBL" id="KKN89686.1"/>
    </source>
</evidence>
<sequence length="170" mass="19079">MGRTQTFIANSCLYVGLAVALVALSGCDGVEKDAFKADVNAEIKAKIASPEFQAALARDIKGKIEFRLEQELKQSVGQQTGGLNIGMITLDTSWLTWLSPILFGLLVFIWLRKRKAIKTVDMLVKGIDDEAIERLESPAPARERFRSMALSRGLEKFLRKRIKKVRKSRR</sequence>
<reference evidence="2" key="1">
    <citation type="journal article" date="2015" name="Nature">
        <title>Complex archaea that bridge the gap between prokaryotes and eukaryotes.</title>
        <authorList>
            <person name="Spang A."/>
            <person name="Saw J.H."/>
            <person name="Jorgensen S.L."/>
            <person name="Zaremba-Niedzwiedzka K."/>
            <person name="Martijn J."/>
            <person name="Lind A.E."/>
            <person name="van Eijk R."/>
            <person name="Schleper C."/>
            <person name="Guy L."/>
            <person name="Ettema T.J."/>
        </authorList>
    </citation>
    <scope>NUCLEOTIDE SEQUENCE</scope>
</reference>
<organism evidence="2">
    <name type="scientific">marine sediment metagenome</name>
    <dbReference type="NCBI Taxonomy" id="412755"/>
    <lineage>
        <taxon>unclassified sequences</taxon>
        <taxon>metagenomes</taxon>
        <taxon>ecological metagenomes</taxon>
    </lineage>
</organism>
<keyword evidence="1" id="KW-1133">Transmembrane helix</keyword>
<name>A0A0F9WTP6_9ZZZZ</name>
<accession>A0A0F9WTP6</accession>
<proteinExistence type="predicted"/>
<keyword evidence="1" id="KW-0472">Membrane</keyword>
<dbReference type="EMBL" id="LAZR01000116">
    <property type="protein sequence ID" value="KKN89686.1"/>
    <property type="molecule type" value="Genomic_DNA"/>
</dbReference>
<keyword evidence="1" id="KW-0812">Transmembrane</keyword>
<evidence type="ECO:0000256" key="1">
    <source>
        <dbReference type="SAM" id="Phobius"/>
    </source>
</evidence>